<feature type="signal peptide" evidence="1">
    <location>
        <begin position="1"/>
        <end position="32"/>
    </location>
</feature>
<comment type="caution">
    <text evidence="2">The sequence shown here is derived from an EMBL/GenBank/DDBJ whole genome shotgun (WGS) entry which is preliminary data.</text>
</comment>
<organism evidence="2 3">
    <name type="scientific">Allostreptomyces psammosilenae</name>
    <dbReference type="NCBI Taxonomy" id="1892865"/>
    <lineage>
        <taxon>Bacteria</taxon>
        <taxon>Bacillati</taxon>
        <taxon>Actinomycetota</taxon>
        <taxon>Actinomycetes</taxon>
        <taxon>Kitasatosporales</taxon>
        <taxon>Streptomycetaceae</taxon>
        <taxon>Allostreptomyces</taxon>
    </lineage>
</organism>
<keyword evidence="3" id="KW-1185">Reference proteome</keyword>
<proteinExistence type="predicted"/>
<evidence type="ECO:0000313" key="3">
    <source>
        <dbReference type="Proteomes" id="UP000567795"/>
    </source>
</evidence>
<keyword evidence="1" id="KW-0732">Signal</keyword>
<feature type="chain" id="PRO_5032674803" description="SH3 domain-containing protein" evidence="1">
    <location>
        <begin position="33"/>
        <end position="124"/>
    </location>
</feature>
<reference evidence="2 3" key="1">
    <citation type="submission" date="2020-07" db="EMBL/GenBank/DDBJ databases">
        <title>Sequencing the genomes of 1000 actinobacteria strains.</title>
        <authorList>
            <person name="Klenk H.-P."/>
        </authorList>
    </citation>
    <scope>NUCLEOTIDE SEQUENCE [LARGE SCALE GENOMIC DNA]</scope>
    <source>
        <strain evidence="2 3">DSM 42178</strain>
    </source>
</reference>
<gene>
    <name evidence="2" type="ORF">FHU37_000704</name>
</gene>
<dbReference type="RefSeq" id="WP_179812762.1">
    <property type="nucleotide sequence ID" value="NZ_JACBZD010000001.1"/>
</dbReference>
<evidence type="ECO:0000256" key="1">
    <source>
        <dbReference type="SAM" id="SignalP"/>
    </source>
</evidence>
<dbReference type="EMBL" id="JACBZD010000001">
    <property type="protein sequence ID" value="NYI03761.1"/>
    <property type="molecule type" value="Genomic_DNA"/>
</dbReference>
<name>A0A852ZYS8_9ACTN</name>
<accession>A0A852ZYS8</accession>
<protein>
    <recommendedName>
        <fullName evidence="4">SH3 domain-containing protein</fullName>
    </recommendedName>
</protein>
<sequence length="124" mass="13414">MPREAFSRATTTAAALLLAAASGIAVPTTATAANSAADCPWTQGAPTRAQNPYEQTDYTIDETPLRVGPYGACDQIYTYAPGEPVTVRCYVTNSYGNTWSYIPGSGWVWDEHLENYGSPHRCVF</sequence>
<evidence type="ECO:0008006" key="4">
    <source>
        <dbReference type="Google" id="ProtNLM"/>
    </source>
</evidence>
<evidence type="ECO:0000313" key="2">
    <source>
        <dbReference type="EMBL" id="NYI03761.1"/>
    </source>
</evidence>
<dbReference type="AlphaFoldDB" id="A0A852ZYS8"/>
<dbReference type="Proteomes" id="UP000567795">
    <property type="component" value="Unassembled WGS sequence"/>
</dbReference>